<dbReference type="InterPro" id="IPR023408">
    <property type="entry name" value="MscS_beta-dom_sf"/>
</dbReference>
<dbReference type="SUPFAM" id="SSF82689">
    <property type="entry name" value="Mechanosensitive channel protein MscS (YggB), C-terminal domain"/>
    <property type="match status" value="1"/>
</dbReference>
<comment type="subcellular location">
    <subcellularLocation>
        <location evidence="1">Cell membrane</location>
        <topology evidence="1">Multi-pass membrane protein</topology>
    </subcellularLocation>
</comment>
<dbReference type="InterPro" id="IPR049278">
    <property type="entry name" value="MS_channel_C"/>
</dbReference>
<evidence type="ECO:0000256" key="4">
    <source>
        <dbReference type="ARBA" id="ARBA00022692"/>
    </source>
</evidence>
<feature type="transmembrane region" description="Helical" evidence="7">
    <location>
        <begin position="221"/>
        <end position="243"/>
    </location>
</feature>
<dbReference type="InterPro" id="IPR011014">
    <property type="entry name" value="MscS_channel_TM-2"/>
</dbReference>
<organism evidence="11 12">
    <name type="scientific">Gloeocapsopsis crepidinum LEGE 06123</name>
    <dbReference type="NCBI Taxonomy" id="588587"/>
    <lineage>
        <taxon>Bacteria</taxon>
        <taxon>Bacillati</taxon>
        <taxon>Cyanobacteriota</taxon>
        <taxon>Cyanophyceae</taxon>
        <taxon>Oscillatoriophycideae</taxon>
        <taxon>Chroococcales</taxon>
        <taxon>Chroococcaceae</taxon>
        <taxon>Gloeocapsopsis</taxon>
    </lineage>
</organism>
<evidence type="ECO:0000256" key="3">
    <source>
        <dbReference type="ARBA" id="ARBA00022475"/>
    </source>
</evidence>
<feature type="transmembrane region" description="Helical" evidence="7">
    <location>
        <begin position="313"/>
        <end position="332"/>
    </location>
</feature>
<evidence type="ECO:0000313" key="12">
    <source>
        <dbReference type="Proteomes" id="UP000651156"/>
    </source>
</evidence>
<dbReference type="Gene3D" id="3.30.70.100">
    <property type="match status" value="1"/>
</dbReference>
<proteinExistence type="inferred from homology"/>
<dbReference type="InterPro" id="IPR049142">
    <property type="entry name" value="MS_channel_1st"/>
</dbReference>
<name>A0ABR9UWF9_9CHRO</name>
<keyword evidence="5 7" id="KW-1133">Transmembrane helix</keyword>
<dbReference type="Pfam" id="PF21088">
    <property type="entry name" value="MS_channel_1st"/>
    <property type="match status" value="1"/>
</dbReference>
<dbReference type="SUPFAM" id="SSF82861">
    <property type="entry name" value="Mechanosensitive channel protein MscS (YggB), transmembrane region"/>
    <property type="match status" value="1"/>
</dbReference>
<dbReference type="EMBL" id="JADEWN010000061">
    <property type="protein sequence ID" value="MBE9192634.1"/>
    <property type="molecule type" value="Genomic_DNA"/>
</dbReference>
<evidence type="ECO:0000256" key="5">
    <source>
        <dbReference type="ARBA" id="ARBA00022989"/>
    </source>
</evidence>
<dbReference type="Pfam" id="PF00924">
    <property type="entry name" value="MS_channel_2nd"/>
    <property type="match status" value="1"/>
</dbReference>
<evidence type="ECO:0000256" key="7">
    <source>
        <dbReference type="SAM" id="Phobius"/>
    </source>
</evidence>
<evidence type="ECO:0000256" key="6">
    <source>
        <dbReference type="ARBA" id="ARBA00023136"/>
    </source>
</evidence>
<feature type="transmembrane region" description="Helical" evidence="7">
    <location>
        <begin position="249"/>
        <end position="272"/>
    </location>
</feature>
<feature type="domain" description="Mechanosensitive ion channel MscS" evidence="8">
    <location>
        <begin position="355"/>
        <end position="419"/>
    </location>
</feature>
<keyword evidence="12" id="KW-1185">Reference proteome</keyword>
<dbReference type="Pfam" id="PF21082">
    <property type="entry name" value="MS_channel_3rd"/>
    <property type="match status" value="1"/>
</dbReference>
<feature type="domain" description="Mechanosensitive ion channel MscS C-terminal" evidence="9">
    <location>
        <begin position="426"/>
        <end position="513"/>
    </location>
</feature>
<dbReference type="InterPro" id="IPR045276">
    <property type="entry name" value="YbiO_bact"/>
</dbReference>
<evidence type="ECO:0000259" key="9">
    <source>
        <dbReference type="Pfam" id="PF21082"/>
    </source>
</evidence>
<accession>A0ABR9UWF9</accession>
<keyword evidence="6 7" id="KW-0472">Membrane</keyword>
<evidence type="ECO:0000256" key="1">
    <source>
        <dbReference type="ARBA" id="ARBA00004651"/>
    </source>
</evidence>
<evidence type="ECO:0000256" key="2">
    <source>
        <dbReference type="ARBA" id="ARBA00008017"/>
    </source>
</evidence>
<gene>
    <name evidence="11" type="ORF">IQ230_20225</name>
</gene>
<dbReference type="InterPro" id="IPR010920">
    <property type="entry name" value="LSM_dom_sf"/>
</dbReference>
<evidence type="ECO:0000259" key="10">
    <source>
        <dbReference type="Pfam" id="PF21088"/>
    </source>
</evidence>
<comment type="caution">
    <text evidence="11">The sequence shown here is derived from an EMBL/GenBank/DDBJ whole genome shotgun (WGS) entry which is preliminary data.</text>
</comment>
<feature type="transmembrane region" description="Helical" evidence="7">
    <location>
        <begin position="338"/>
        <end position="357"/>
    </location>
</feature>
<protein>
    <submittedName>
        <fullName evidence="11">Mechanosensitive ion channel family protein</fullName>
    </submittedName>
</protein>
<feature type="domain" description="Mechanosensitive ion channel transmembrane helices 2/3" evidence="10">
    <location>
        <begin position="319"/>
        <end position="354"/>
    </location>
</feature>
<dbReference type="Gene3D" id="1.10.287.1260">
    <property type="match status" value="1"/>
</dbReference>
<feature type="transmembrane region" description="Helical" evidence="7">
    <location>
        <begin position="162"/>
        <end position="179"/>
    </location>
</feature>
<reference evidence="11 12" key="1">
    <citation type="submission" date="2020-10" db="EMBL/GenBank/DDBJ databases">
        <authorList>
            <person name="Castelo-Branco R."/>
            <person name="Eusebio N."/>
            <person name="Adriana R."/>
            <person name="Vieira A."/>
            <person name="Brugerolle De Fraissinette N."/>
            <person name="Rezende De Castro R."/>
            <person name="Schneider M.P."/>
            <person name="Vasconcelos V."/>
            <person name="Leao P.N."/>
        </authorList>
    </citation>
    <scope>NUCLEOTIDE SEQUENCE [LARGE SCALE GENOMIC DNA]</scope>
    <source>
        <strain evidence="11 12">LEGE 06123</strain>
    </source>
</reference>
<comment type="similarity">
    <text evidence="2">Belongs to the MscS (TC 1.A.23) family.</text>
</comment>
<dbReference type="RefSeq" id="WP_193934052.1">
    <property type="nucleotide sequence ID" value="NZ_CAWPMZ010000098.1"/>
</dbReference>
<dbReference type="Gene3D" id="2.30.30.60">
    <property type="match status" value="1"/>
</dbReference>
<sequence>MYSRFWAITGSIFFNTVIISPLAAQIPALPIPLPNLTQQTDTSETQVVTTSIRLDGRRLFQIAAPRASLQQRVDDIQQRLQAISQSYFQSDSDELQVDIREQNNLPIIYVNGQQLLTITDLDAQVQQEEDPFSLAERLAQSLEQNLRRAKQERQPEILQRQGAIAAGVLLGVVVTSWGIRRWYWKLKQQPVTFATPQTTNPVTTQLTRQRHRNIEEVRQRLFQLTQSLVWGGGTLVILGLFPFTRIVQAWIFTALTIPFTLVIVGLGTYVVIRLSYILIDQFTAAFASNALLTSEDALRLQLRVSTISGVTKSIATLSGVIIGALIALTALGVNIAPILAGAGLIGVAVSLASQNLIKDAINGFLIIVEDQYALGDVIEVGTVGGLVENLNLRITQLRDAEGRLITIPNSEIKIVANLSSRWSRADLNIPVAYHADVDQALKLINQVGVEMTQDIRWMEHIIETPQVLGVENFGDRGLVIRVWIKTQPLKQWDVAREYRRRLKITFDQEGIPIPFPQQTIWLQDSQFQSILDNDKKIKEKDNKRLS</sequence>
<dbReference type="PANTHER" id="PTHR30460">
    <property type="entry name" value="MODERATE CONDUCTANCE MECHANOSENSITIVE CHANNEL YBIO"/>
    <property type="match status" value="1"/>
</dbReference>
<dbReference type="InterPro" id="IPR006685">
    <property type="entry name" value="MscS_channel_2nd"/>
</dbReference>
<dbReference type="PANTHER" id="PTHR30460:SF0">
    <property type="entry name" value="MODERATE CONDUCTANCE MECHANOSENSITIVE CHANNEL YBIO"/>
    <property type="match status" value="1"/>
</dbReference>
<dbReference type="SUPFAM" id="SSF50182">
    <property type="entry name" value="Sm-like ribonucleoproteins"/>
    <property type="match status" value="1"/>
</dbReference>
<keyword evidence="3" id="KW-1003">Cell membrane</keyword>
<dbReference type="Proteomes" id="UP000651156">
    <property type="component" value="Unassembled WGS sequence"/>
</dbReference>
<dbReference type="InterPro" id="IPR011066">
    <property type="entry name" value="MscS_channel_C_sf"/>
</dbReference>
<evidence type="ECO:0000259" key="8">
    <source>
        <dbReference type="Pfam" id="PF00924"/>
    </source>
</evidence>
<evidence type="ECO:0000313" key="11">
    <source>
        <dbReference type="EMBL" id="MBE9192634.1"/>
    </source>
</evidence>
<keyword evidence="4 7" id="KW-0812">Transmembrane</keyword>